<dbReference type="RefSeq" id="WP_155707125.1">
    <property type="nucleotide sequence ID" value="NZ_BMWU01000014.1"/>
</dbReference>
<evidence type="ECO:0000313" key="1">
    <source>
        <dbReference type="EMBL" id="MUI11213.1"/>
    </source>
</evidence>
<comment type="caution">
    <text evidence="1">The sequence shown here is derived from an EMBL/GenBank/DDBJ whole genome shotgun (WGS) entry which is preliminary data.</text>
</comment>
<gene>
    <name evidence="1" type="ORF">GJV26_01710</name>
</gene>
<name>A0A6I3XAW6_9BURK</name>
<evidence type="ECO:0000313" key="2">
    <source>
        <dbReference type="Proteomes" id="UP000431684"/>
    </source>
</evidence>
<proteinExistence type="predicted"/>
<evidence type="ECO:0008006" key="3">
    <source>
        <dbReference type="Google" id="ProtNLM"/>
    </source>
</evidence>
<accession>A0A6I3XAW6</accession>
<protein>
    <recommendedName>
        <fullName evidence="3">KTSC domain-containing protein</fullName>
    </recommendedName>
</protein>
<dbReference type="EMBL" id="WNWM01000002">
    <property type="protein sequence ID" value="MUI11213.1"/>
    <property type="molecule type" value="Genomic_DNA"/>
</dbReference>
<dbReference type="Proteomes" id="UP000431684">
    <property type="component" value="Unassembled WGS sequence"/>
</dbReference>
<dbReference type="OrthoDB" id="7775479at2"/>
<reference evidence="1 2" key="1">
    <citation type="submission" date="2019-11" db="EMBL/GenBank/DDBJ databases">
        <title>Draft Genome Sequences of Six Type Strains of the Genus Massilia.</title>
        <authorList>
            <person name="Miess H."/>
            <person name="Frediansyah A."/>
            <person name="Goeker M."/>
            <person name="Gross H."/>
        </authorList>
    </citation>
    <scope>NUCLEOTIDE SEQUENCE [LARGE SCALE GENOMIC DNA]</scope>
    <source>
        <strain evidence="1 2">DSM 17513</strain>
    </source>
</reference>
<dbReference type="AlphaFoldDB" id="A0A6I3XAW6"/>
<organism evidence="1 2">
    <name type="scientific">Pseudoduganella dura</name>
    <dbReference type="NCBI Taxonomy" id="321982"/>
    <lineage>
        <taxon>Bacteria</taxon>
        <taxon>Pseudomonadati</taxon>
        <taxon>Pseudomonadota</taxon>
        <taxon>Betaproteobacteria</taxon>
        <taxon>Burkholderiales</taxon>
        <taxon>Oxalobacteraceae</taxon>
        <taxon>Telluria group</taxon>
        <taxon>Pseudoduganella</taxon>
    </lineage>
</organism>
<keyword evidence="2" id="KW-1185">Reference proteome</keyword>
<sequence length="74" mass="8338">MKRYRNLAGHSGVVAYDIGPEAIAVKFASGEVYDYTYRATGRDRVETMKALAGAGRGLATFIARHVRDEYERRR</sequence>